<feature type="coiled-coil region" evidence="1">
    <location>
        <begin position="114"/>
        <end position="148"/>
    </location>
</feature>
<evidence type="ECO:0000313" key="3">
    <source>
        <dbReference type="EMBL" id="CAJ1960591.1"/>
    </source>
</evidence>
<accession>A0AAD2G377</accession>
<keyword evidence="4" id="KW-1185">Reference proteome</keyword>
<dbReference type="Gene3D" id="3.60.10.10">
    <property type="entry name" value="Endonuclease/exonuclease/phosphatase"/>
    <property type="match status" value="1"/>
</dbReference>
<evidence type="ECO:0000313" key="4">
    <source>
        <dbReference type="Proteomes" id="UP001295423"/>
    </source>
</evidence>
<keyword evidence="1" id="KW-0175">Coiled coil</keyword>
<organism evidence="3 4">
    <name type="scientific">Cylindrotheca closterium</name>
    <dbReference type="NCBI Taxonomy" id="2856"/>
    <lineage>
        <taxon>Eukaryota</taxon>
        <taxon>Sar</taxon>
        <taxon>Stramenopiles</taxon>
        <taxon>Ochrophyta</taxon>
        <taxon>Bacillariophyta</taxon>
        <taxon>Bacillariophyceae</taxon>
        <taxon>Bacillariophycidae</taxon>
        <taxon>Bacillariales</taxon>
        <taxon>Bacillariaceae</taxon>
        <taxon>Cylindrotheca</taxon>
    </lineage>
</organism>
<protein>
    <recommendedName>
        <fullName evidence="5">RNase H type-1 domain-containing protein</fullName>
    </recommendedName>
</protein>
<dbReference type="EMBL" id="CAKOGP040002067">
    <property type="protein sequence ID" value="CAJ1960591.1"/>
    <property type="molecule type" value="Genomic_DNA"/>
</dbReference>
<feature type="compositionally biased region" description="Basic and acidic residues" evidence="2">
    <location>
        <begin position="213"/>
        <end position="222"/>
    </location>
</feature>
<comment type="caution">
    <text evidence="3">The sequence shown here is derived from an EMBL/GenBank/DDBJ whole genome shotgun (WGS) entry which is preliminary data.</text>
</comment>
<dbReference type="SUPFAM" id="SSF56219">
    <property type="entry name" value="DNase I-like"/>
    <property type="match status" value="1"/>
</dbReference>
<dbReference type="InterPro" id="IPR036691">
    <property type="entry name" value="Endo/exonu/phosph_ase_sf"/>
</dbReference>
<name>A0AAD2G377_9STRA</name>
<feature type="compositionally biased region" description="Polar residues" evidence="2">
    <location>
        <begin position="172"/>
        <end position="181"/>
    </location>
</feature>
<gene>
    <name evidence="3" type="ORF">CYCCA115_LOCUS18800</name>
</gene>
<proteinExistence type="predicted"/>
<evidence type="ECO:0008006" key="5">
    <source>
        <dbReference type="Google" id="ProtNLM"/>
    </source>
</evidence>
<reference evidence="3" key="1">
    <citation type="submission" date="2023-08" db="EMBL/GenBank/DDBJ databases">
        <authorList>
            <person name="Audoor S."/>
            <person name="Bilcke G."/>
        </authorList>
    </citation>
    <scope>NUCLEOTIDE SEQUENCE</scope>
</reference>
<dbReference type="Proteomes" id="UP001295423">
    <property type="component" value="Unassembled WGS sequence"/>
</dbReference>
<evidence type="ECO:0000256" key="1">
    <source>
        <dbReference type="SAM" id="Coils"/>
    </source>
</evidence>
<sequence length="1547" mass="174128">MDLTNDRPSPLFVMIFPAKEDGCYFVVVRLRYLPLAMNVLDNLPSFLQFHLGESSFPNFIRVIKNWSATDLAYPVEILEGTLHIDIHAKHVWDVDDGLSVIGFLDDWNESQAQLQTALQTIKTITDKKNSLNRDLQSVRDDLEAMKAAQETAAARPVPMLTVDVPTGPPGQTRVSTTTLLSPSAHGTAPPATAHETDGEDGEDQPNASSPMDTGRDGFGDNHLVRAQGSARLAFQNINTIPDESDDPKQAQLNHWIRSECVDFLLLAELNKFWPAITPTNRWRERASTMARKGEGFHLAVAYNTHQPRAAHSTTQFGGCSTSAFNKVSHRVRSSGDDSLGRWAWIRLQGRTRGVGQRDLVVISAYRPNPPNDGHQTVWFQHKAHFSRTNRDAEPREAFIKDLSTAINKWRNGGCSIILGIDANDDLSSYSPKSFRFRMSEVGLVEAIQSKHPGSHQATYQRNLRGYPIDGIFATPDVPILAAGYYPFDEHVASDHRGLWIDFDLNSLLGGHQPTKSTHVPRRLVMHNKRVVQRYVQLAEQGYMRYNIPGRLSTLGFDVARQQGGITKFQAVRLDRIHADAYTVRRLAEQNCRKLSMGGAEWSPKGQSIRDRITLWRLLLNGRRQRRVSSRKVRGLLLKTNKPLAWKLTTAKLESHLTQDLGQYRDAKRGLTSKWRKAHVTTRTQSIAKVRHKTARRLERYHCLRSMKQREETRRRRKARSSGLSGGLRAIQVELEDSSGNCRLQTITDPTSVKDGCMQENRARYQQTQTPHPTPPMSEPLYTMFTGPDADNNQQLLLEGKLPIPGGLAYPTQAFLRHCRLHDSYRPRPFPLTVEEHVDFWSRTPENKGSEPHGLHNGHFKAGALSELLASCDTAFRDLPLRLGHVPELWKNLMNFAIEKKPGDFRPQGMRTIQLFNSEAQANYKKAGWAAMKNAEEDDIIPKGQCGSRKQHQSIDLALSKRLIWDSLILEQRSSGWISNDAKSCFDRIVHWVAKTALRRFGLPVTVTNLMFDILAKAKHRVRTGFGDSDRTFGPTGDVPFQGCGQGNGAGPCIWVAISAILIDAMEAEGFGYKSRTALTNEEFFASCFCFVDDTDVMESNDNVETTGEDLLPLVQSALDLWSGGISATGAAFRPYSRRRRRLLQPLGPLSDSLDRWTWLLSRTSSILFHRTASNLSIYRPINSRSHKTFRRDLHHTWTGTLPGDVQRASVNLYPRTSYVTATGTAPVDPPDPESLPALILHIWRELAADMDDDWGWVPEYIYIEGDEQVLLEALEKGKLWVISDGSFKQQVGTAAVQLRTRRGGHVIWIKCRTPGKREDQSAYRSELIGLLAGILVASWLRLRLQSLAKPRVRVACDGIAALRQAFSTWPLSPTAPHFDLLSSIREALRVSNISWAEQHVGGHADRTKTWRQMSWWEQRNSEVDDIAQGYADELISTNNMIATNPKFFSKPCAIYIDNERVSCLALESVDKAVIRTPNNQPQTETLWYCLHGMSSSALTQVCEAQLRLGPQCLLEGLLVHGWADLQQQFYRSRGSRRSGNLWAANLS</sequence>
<evidence type="ECO:0000256" key="2">
    <source>
        <dbReference type="SAM" id="MobiDB-lite"/>
    </source>
</evidence>
<feature type="region of interest" description="Disordered" evidence="2">
    <location>
        <begin position="160"/>
        <end position="222"/>
    </location>
</feature>